<comment type="caution">
    <text evidence="1">The sequence shown here is derived from an EMBL/GenBank/DDBJ whole genome shotgun (WGS) entry which is preliminary data.</text>
</comment>
<proteinExistence type="predicted"/>
<reference evidence="1 2" key="1">
    <citation type="journal article" date="2021" name="Hortic Res">
        <title>The domestication of Cucurbita argyrosperma as revealed by the genome of its wild relative.</title>
        <authorList>
            <person name="Barrera-Redondo J."/>
            <person name="Sanchez-de la Vega G."/>
            <person name="Aguirre-Liguori J.A."/>
            <person name="Castellanos-Morales G."/>
            <person name="Gutierrez-Guerrero Y.T."/>
            <person name="Aguirre-Dugua X."/>
            <person name="Aguirre-Planter E."/>
            <person name="Tenaillon M.I."/>
            <person name="Lira-Saade R."/>
            <person name="Eguiarte L.E."/>
        </authorList>
    </citation>
    <scope>NUCLEOTIDE SEQUENCE [LARGE SCALE GENOMIC DNA]</scope>
    <source>
        <strain evidence="1">JBR-2021</strain>
    </source>
</reference>
<feature type="non-terminal residue" evidence="1">
    <location>
        <position position="1"/>
    </location>
</feature>
<dbReference type="AlphaFoldDB" id="A0AAV6MSC9"/>
<keyword evidence="2" id="KW-1185">Reference proteome</keyword>
<accession>A0AAV6MSC9</accession>
<gene>
    <name evidence="1" type="ORF">SDJN03_18613</name>
</gene>
<sequence>MSWQVAGGGLSDPSTQNTAVLGLKLDYTMFFIKFSSFLNAGEYGRTAGHWDVAVVPPIHHLPSMGMQAEEIQQDLFAPLTWTSRRRSKVHSLLTLL</sequence>
<name>A0AAV6MSC9_9ROSI</name>
<protein>
    <submittedName>
        <fullName evidence="1">Uncharacterized protein</fullName>
    </submittedName>
</protein>
<organism evidence="1 2">
    <name type="scientific">Cucurbita argyrosperma subsp. sororia</name>
    <dbReference type="NCBI Taxonomy" id="37648"/>
    <lineage>
        <taxon>Eukaryota</taxon>
        <taxon>Viridiplantae</taxon>
        <taxon>Streptophyta</taxon>
        <taxon>Embryophyta</taxon>
        <taxon>Tracheophyta</taxon>
        <taxon>Spermatophyta</taxon>
        <taxon>Magnoliopsida</taxon>
        <taxon>eudicotyledons</taxon>
        <taxon>Gunneridae</taxon>
        <taxon>Pentapetalae</taxon>
        <taxon>rosids</taxon>
        <taxon>fabids</taxon>
        <taxon>Cucurbitales</taxon>
        <taxon>Cucurbitaceae</taxon>
        <taxon>Cucurbiteae</taxon>
        <taxon>Cucurbita</taxon>
    </lineage>
</organism>
<evidence type="ECO:0000313" key="2">
    <source>
        <dbReference type="Proteomes" id="UP000685013"/>
    </source>
</evidence>
<dbReference type="EMBL" id="JAGKQH010000012">
    <property type="protein sequence ID" value="KAG6585880.1"/>
    <property type="molecule type" value="Genomic_DNA"/>
</dbReference>
<dbReference type="Proteomes" id="UP000685013">
    <property type="component" value="Chromosome 12"/>
</dbReference>
<evidence type="ECO:0000313" key="1">
    <source>
        <dbReference type="EMBL" id="KAG6585880.1"/>
    </source>
</evidence>